<dbReference type="Gene3D" id="3.30.1490.480">
    <property type="entry name" value="Endolytic murein transglycosylase"/>
    <property type="match status" value="1"/>
</dbReference>
<dbReference type="RefSeq" id="WP_013215674.1">
    <property type="nucleotide sequence ID" value="NC_014313.1"/>
</dbReference>
<keyword evidence="2 7" id="KW-0812">Transmembrane</keyword>
<dbReference type="InterPro" id="IPR003770">
    <property type="entry name" value="MLTG-like"/>
</dbReference>
<comment type="function">
    <text evidence="7">Functions as a peptidoglycan terminase that cleaves nascent peptidoglycan strands endolytically to terminate their elongation.</text>
</comment>
<keyword evidence="1 7" id="KW-1003">Cell membrane</keyword>
<protein>
    <recommendedName>
        <fullName evidence="7">Endolytic murein transglycosylase</fullName>
        <ecNumber evidence="7">4.2.2.29</ecNumber>
    </recommendedName>
    <alternativeName>
        <fullName evidence="7">Peptidoglycan lytic transglycosylase</fullName>
    </alternativeName>
    <alternativeName>
        <fullName evidence="7">Peptidoglycan polymerization terminase</fullName>
    </alternativeName>
</protein>
<reference evidence="10" key="1">
    <citation type="journal article" date="2011" name="J. Bacteriol.">
        <title>Genome sequences of eight morphologically diverse alphaproteobacteria.</title>
        <authorList>
            <consortium name="US DOE Joint Genome Institute"/>
            <person name="Brown P.J."/>
            <person name="Kysela D.T."/>
            <person name="Buechlein A."/>
            <person name="Hemmerich C."/>
            <person name="Brun Y.V."/>
        </authorList>
    </citation>
    <scope>NUCLEOTIDE SEQUENCE [LARGE SCALE GENOMIC DNA]</scope>
    <source>
        <strain evidence="10">ATCC 51888 / DSM 1869 / NCIB 11706 / TK 0415</strain>
    </source>
</reference>
<evidence type="ECO:0000256" key="7">
    <source>
        <dbReference type="HAMAP-Rule" id="MF_02065"/>
    </source>
</evidence>
<dbReference type="CDD" id="cd08010">
    <property type="entry name" value="MltG_like"/>
    <property type="match status" value="1"/>
</dbReference>
<evidence type="ECO:0000256" key="2">
    <source>
        <dbReference type="ARBA" id="ARBA00022692"/>
    </source>
</evidence>
<evidence type="ECO:0000313" key="10">
    <source>
        <dbReference type="Proteomes" id="UP000002033"/>
    </source>
</evidence>
<feature type="compositionally biased region" description="Gly residues" evidence="8">
    <location>
        <begin position="431"/>
        <end position="441"/>
    </location>
</feature>
<dbReference type="EC" id="4.2.2.29" evidence="7"/>
<feature type="compositionally biased region" description="Basic and acidic residues" evidence="8">
    <location>
        <begin position="373"/>
        <end position="392"/>
    </location>
</feature>
<dbReference type="STRING" id="582899.Hden_1708"/>
<sequence>MSQQRRRPDGNKTARTAGARSPAERLEPGRAPRRPRGLDAREPSRVVSTIVRIISGVLTVSLIGMLLVGGMSFTIYNQYESPGPLDAPRVVVIPKGEGRIAIAERLEKDGIISNRWTFVGGHLMQNFFGQRKNGELKAGEYEIKEHASIREVIDTLSEGKSILYKATLPEGLTSEQIVERLKAEPSLSGEVTHVPPEGSLLPDTYYFSKGTPRQELLERMQAEMGKALSALWESRDPSLPIKSAEDLVTFASIVEKETGRADERDRVAAVFYNRLRKGMRLQSDPTIVYGIVGGQGALGRGITKFDIETKSPYNTYQISGLPPGPICNPGKSAMQAALHPAQTSDLYFVADGTGGHAFSENLKDHNTAVQKWREVEKQRAKQADGTDSKPDDNSAPIPQAKPDAAAKDQARKGKTLQQARKNAKAAQNQGPAGGAAAGSGDGAAASDQASGATDSADVPLPVKKPKKQ</sequence>
<keyword evidence="5 7" id="KW-0456">Lyase</keyword>
<evidence type="ECO:0000256" key="4">
    <source>
        <dbReference type="ARBA" id="ARBA00023136"/>
    </source>
</evidence>
<comment type="subcellular location">
    <subcellularLocation>
        <location evidence="7">Cell inner membrane</location>
        <topology evidence="7">Single-pass membrane protein</topology>
    </subcellularLocation>
</comment>
<feature type="region of interest" description="Disordered" evidence="8">
    <location>
        <begin position="373"/>
        <end position="468"/>
    </location>
</feature>
<dbReference type="PANTHER" id="PTHR30518">
    <property type="entry name" value="ENDOLYTIC MUREIN TRANSGLYCOSYLASE"/>
    <property type="match status" value="1"/>
</dbReference>
<dbReference type="HAMAP" id="MF_02065">
    <property type="entry name" value="MltG"/>
    <property type="match status" value="1"/>
</dbReference>
<keyword evidence="7" id="KW-0997">Cell inner membrane</keyword>
<dbReference type="GO" id="GO:0009252">
    <property type="term" value="P:peptidoglycan biosynthetic process"/>
    <property type="evidence" value="ECO:0007669"/>
    <property type="project" value="UniProtKB-UniRule"/>
</dbReference>
<dbReference type="GO" id="GO:0008932">
    <property type="term" value="F:lytic endotransglycosylase activity"/>
    <property type="evidence" value="ECO:0007669"/>
    <property type="project" value="UniProtKB-UniRule"/>
</dbReference>
<gene>
    <name evidence="7" type="primary">mltG</name>
    <name evidence="9" type="ordered locus">Hden_1708</name>
</gene>
<evidence type="ECO:0000256" key="5">
    <source>
        <dbReference type="ARBA" id="ARBA00023239"/>
    </source>
</evidence>
<dbReference type="eggNOG" id="COG1559">
    <property type="taxonomic scope" value="Bacteria"/>
</dbReference>
<proteinExistence type="inferred from homology"/>
<feature type="region of interest" description="Disordered" evidence="8">
    <location>
        <begin position="1"/>
        <end position="42"/>
    </location>
</feature>
<keyword evidence="6 7" id="KW-0961">Cell wall biogenesis/degradation</keyword>
<evidence type="ECO:0000256" key="1">
    <source>
        <dbReference type="ARBA" id="ARBA00022475"/>
    </source>
</evidence>
<keyword evidence="4 7" id="KW-0472">Membrane</keyword>
<feature type="compositionally biased region" description="Basic and acidic residues" evidence="8">
    <location>
        <begin position="1"/>
        <end position="12"/>
    </location>
</feature>
<accession>D8JYR3</accession>
<evidence type="ECO:0000256" key="8">
    <source>
        <dbReference type="SAM" id="MobiDB-lite"/>
    </source>
</evidence>
<comment type="catalytic activity">
    <reaction evidence="7">
        <text>a peptidoglycan chain = a peptidoglycan chain with N-acetyl-1,6-anhydromuramyl-[peptide] at the reducing end + a peptidoglycan chain with N-acetylglucosamine at the non-reducing end.</text>
        <dbReference type="EC" id="4.2.2.29"/>
    </reaction>
</comment>
<dbReference type="EMBL" id="CP002083">
    <property type="protein sequence ID" value="ADJ23515.1"/>
    <property type="molecule type" value="Genomic_DNA"/>
</dbReference>
<keyword evidence="10" id="KW-1185">Reference proteome</keyword>
<comment type="similarity">
    <text evidence="7">Belongs to the transglycosylase MltG family.</text>
</comment>
<dbReference type="AlphaFoldDB" id="D8JYR3"/>
<dbReference type="PANTHER" id="PTHR30518:SF2">
    <property type="entry name" value="ENDOLYTIC MUREIN TRANSGLYCOSYLASE"/>
    <property type="match status" value="1"/>
</dbReference>
<feature type="compositionally biased region" description="Low complexity" evidence="8">
    <location>
        <begin position="417"/>
        <end position="430"/>
    </location>
</feature>
<evidence type="ECO:0000256" key="6">
    <source>
        <dbReference type="ARBA" id="ARBA00023316"/>
    </source>
</evidence>
<dbReference type="HOGENOM" id="CLU_025574_0_0_5"/>
<feature type="transmembrane region" description="Helical" evidence="7">
    <location>
        <begin position="50"/>
        <end position="76"/>
    </location>
</feature>
<feature type="site" description="Important for catalytic activity" evidence="7">
    <location>
        <position position="257"/>
    </location>
</feature>
<dbReference type="OrthoDB" id="9814591at2"/>
<organism evidence="9 10">
    <name type="scientific">Hyphomicrobium denitrificans (strain ATCC 51888 / DSM 1869 / NCIMB 11706 / TK 0415)</name>
    <dbReference type="NCBI Taxonomy" id="582899"/>
    <lineage>
        <taxon>Bacteria</taxon>
        <taxon>Pseudomonadati</taxon>
        <taxon>Pseudomonadota</taxon>
        <taxon>Alphaproteobacteria</taxon>
        <taxon>Hyphomicrobiales</taxon>
        <taxon>Hyphomicrobiaceae</taxon>
        <taxon>Hyphomicrobium</taxon>
    </lineage>
</organism>
<name>D8JYR3_HYPDA</name>
<feature type="compositionally biased region" description="Basic and acidic residues" evidence="8">
    <location>
        <begin position="22"/>
        <end position="42"/>
    </location>
</feature>
<dbReference type="KEGG" id="hdn:Hden_1708"/>
<feature type="compositionally biased region" description="Low complexity" evidence="8">
    <location>
        <begin position="442"/>
        <end position="457"/>
    </location>
</feature>
<dbReference type="GO" id="GO:0071555">
    <property type="term" value="P:cell wall organization"/>
    <property type="evidence" value="ECO:0007669"/>
    <property type="project" value="UniProtKB-KW"/>
</dbReference>
<evidence type="ECO:0000313" key="9">
    <source>
        <dbReference type="EMBL" id="ADJ23515.1"/>
    </source>
</evidence>
<dbReference type="NCBIfam" id="TIGR00247">
    <property type="entry name" value="endolytic transglycosylase MltG"/>
    <property type="match status" value="1"/>
</dbReference>
<dbReference type="Gene3D" id="3.30.160.60">
    <property type="entry name" value="Classic Zinc Finger"/>
    <property type="match status" value="1"/>
</dbReference>
<dbReference type="FunFam" id="3.30.160.60:FF:000242">
    <property type="entry name" value="Endolytic murein transglycosylase"/>
    <property type="match status" value="1"/>
</dbReference>
<dbReference type="Proteomes" id="UP000002033">
    <property type="component" value="Chromosome"/>
</dbReference>
<evidence type="ECO:0000256" key="3">
    <source>
        <dbReference type="ARBA" id="ARBA00022989"/>
    </source>
</evidence>
<dbReference type="GO" id="GO:0005886">
    <property type="term" value="C:plasma membrane"/>
    <property type="evidence" value="ECO:0007669"/>
    <property type="project" value="UniProtKB-SubCell"/>
</dbReference>
<keyword evidence="3 7" id="KW-1133">Transmembrane helix</keyword>
<dbReference type="Pfam" id="PF02618">
    <property type="entry name" value="YceG"/>
    <property type="match status" value="1"/>
</dbReference>